<name>A0A291M2G6_9RHOB</name>
<dbReference type="Gene3D" id="1.10.101.10">
    <property type="entry name" value="PGBD-like superfamily/PGBD"/>
    <property type="match status" value="2"/>
</dbReference>
<feature type="chain" id="PRO_5013398784" description="Peptidoglycan binding-like domain-containing protein" evidence="2">
    <location>
        <begin position="23"/>
        <end position="557"/>
    </location>
</feature>
<accession>A0A291M2G6</accession>
<keyword evidence="1" id="KW-0175">Coiled coil</keyword>
<organism evidence="4 5">
    <name type="scientific">Pacificitalea manganoxidans</name>
    <dbReference type="NCBI Taxonomy" id="1411902"/>
    <lineage>
        <taxon>Bacteria</taxon>
        <taxon>Pseudomonadati</taxon>
        <taxon>Pseudomonadota</taxon>
        <taxon>Alphaproteobacteria</taxon>
        <taxon>Rhodobacterales</taxon>
        <taxon>Paracoccaceae</taxon>
        <taxon>Pacificitalea</taxon>
    </lineage>
</organism>
<dbReference type="RefSeq" id="WP_097374017.1">
    <property type="nucleotide sequence ID" value="NZ_CP021404.1"/>
</dbReference>
<feature type="domain" description="Peptidoglycan binding-like" evidence="3">
    <location>
        <begin position="497"/>
        <end position="547"/>
    </location>
</feature>
<dbReference type="EMBL" id="CP021404">
    <property type="protein sequence ID" value="ATI43139.1"/>
    <property type="molecule type" value="Genomic_DNA"/>
</dbReference>
<feature type="domain" description="Peptidoglycan binding-like" evidence="3">
    <location>
        <begin position="299"/>
        <end position="353"/>
    </location>
</feature>
<proteinExistence type="predicted"/>
<keyword evidence="5" id="KW-1185">Reference proteome</keyword>
<dbReference type="Proteomes" id="UP000219050">
    <property type="component" value="Chromosome"/>
</dbReference>
<sequence length="557" mass="60771">MTHRFFTLATIIFLAFGPVAAAADVALVVGQAGTDRRGLFGGDDRPDVSRELNRAGFEVISTDTEDGADIRAGLSALLEELPDHDRVLVFLTGSFAHSEGGGSWLLSDASGGDDLAQVGGEAVALDVITEIMATRPGAAVLVLGAKTAREDPGLGLEAGIGTFEIPQGVTVLRGASLAAANFTIGDLLKRGQALQASVNADEAIRAEGFLPQKMAFLPAPVVSQTTPTQTRPDPGAAAQVERAVWEASRSQDTADAYRSYLSRYPQGAFAVEARRRVGEIEAEPNRQARLTEEDLKLTRDQRRQIQRQLTILQYEPRGIDGIFGPGTRGAITRFQTRNGFPQSGYLSGTQIARLALQAERRSAELEAEAERRRLAQERQDRAYWEATGSVGDEAGLRTYVKKYPDGLYASVAKKQLDIIEEEKRQEARAQDRSAWDQAEEGDNIRAYRNYLTAFPEGAFAEAAEQRINDLEAADSDETRVAQAEEEALNLNRITRTLIERRLGQLGLEPGNADGNFSEETRRAIRRFQSAREIQVTGYMNEETVVRMLSDAAGSVLR</sequence>
<evidence type="ECO:0000313" key="4">
    <source>
        <dbReference type="EMBL" id="ATI43139.1"/>
    </source>
</evidence>
<dbReference type="InterPro" id="IPR002477">
    <property type="entry name" value="Peptidoglycan-bd-like"/>
</dbReference>
<dbReference type="InterPro" id="IPR036366">
    <property type="entry name" value="PGBDSf"/>
</dbReference>
<feature type="signal peptide" evidence="2">
    <location>
        <begin position="1"/>
        <end position="22"/>
    </location>
</feature>
<dbReference type="InterPro" id="IPR036365">
    <property type="entry name" value="PGBD-like_sf"/>
</dbReference>
<evidence type="ECO:0000313" key="5">
    <source>
        <dbReference type="Proteomes" id="UP000219050"/>
    </source>
</evidence>
<evidence type="ECO:0000256" key="1">
    <source>
        <dbReference type="SAM" id="Coils"/>
    </source>
</evidence>
<dbReference type="AlphaFoldDB" id="A0A291M2G6"/>
<feature type="coiled-coil region" evidence="1">
    <location>
        <begin position="353"/>
        <end position="380"/>
    </location>
</feature>
<evidence type="ECO:0000256" key="2">
    <source>
        <dbReference type="SAM" id="SignalP"/>
    </source>
</evidence>
<dbReference type="Pfam" id="PF01471">
    <property type="entry name" value="PG_binding_1"/>
    <property type="match status" value="2"/>
</dbReference>
<reference evidence="4 5" key="1">
    <citation type="submission" date="2017-05" db="EMBL/GenBank/DDBJ databases">
        <title>Comparative genomic and metabolic analysis of manganese-oxidizing mechanisms in Celeribater manganoxidans DY25T: its adaption to the environment of polymetallic nodule.</title>
        <authorList>
            <person name="Wang X."/>
        </authorList>
    </citation>
    <scope>NUCLEOTIDE SEQUENCE [LARGE SCALE GENOMIC DNA]</scope>
    <source>
        <strain evidence="4 5">DY25</strain>
    </source>
</reference>
<gene>
    <name evidence="4" type="ORF">CBW24_14740</name>
</gene>
<keyword evidence="2" id="KW-0732">Signal</keyword>
<evidence type="ECO:0000259" key="3">
    <source>
        <dbReference type="Pfam" id="PF01471"/>
    </source>
</evidence>
<protein>
    <recommendedName>
        <fullName evidence="3">Peptidoglycan binding-like domain-containing protein</fullName>
    </recommendedName>
</protein>
<dbReference type="KEGG" id="cmag:CBW24_14740"/>
<dbReference type="OrthoDB" id="8092964at2"/>
<dbReference type="SUPFAM" id="SSF47090">
    <property type="entry name" value="PGBD-like"/>
    <property type="match status" value="2"/>
</dbReference>